<evidence type="ECO:0000313" key="5">
    <source>
        <dbReference type="Proteomes" id="UP000295662"/>
    </source>
</evidence>
<dbReference type="AlphaFoldDB" id="A0A4R7RYD2"/>
<evidence type="ECO:0000313" key="4">
    <source>
        <dbReference type="EMBL" id="TDU70954.1"/>
    </source>
</evidence>
<evidence type="ECO:0000256" key="2">
    <source>
        <dbReference type="ARBA" id="ARBA00023002"/>
    </source>
</evidence>
<dbReference type="SUPFAM" id="SSF53659">
    <property type="entry name" value="Isocitrate/Isopropylmalate dehydrogenase-like"/>
    <property type="match status" value="1"/>
</dbReference>
<dbReference type="Gene3D" id="3.40.718.10">
    <property type="entry name" value="Isopropylmalate Dehydrogenase"/>
    <property type="match status" value="1"/>
</dbReference>
<keyword evidence="1" id="KW-0479">Metal-binding</keyword>
<name>A0A4R7RYD2_9BACT</name>
<dbReference type="Pfam" id="PF04166">
    <property type="entry name" value="PdxA"/>
    <property type="match status" value="1"/>
</dbReference>
<dbReference type="GO" id="GO:0016491">
    <property type="term" value="F:oxidoreductase activity"/>
    <property type="evidence" value="ECO:0007669"/>
    <property type="project" value="UniProtKB-KW"/>
</dbReference>
<comment type="caution">
    <text evidence="4">The sequence shown here is derived from an EMBL/GenBank/DDBJ whole genome shotgun (WGS) entry which is preliminary data.</text>
</comment>
<dbReference type="EMBL" id="SOCA01000003">
    <property type="protein sequence ID" value="TDU70954.1"/>
    <property type="molecule type" value="Genomic_DNA"/>
</dbReference>
<accession>A0A4R7RYD2</accession>
<dbReference type="NCBIfam" id="TIGR00557">
    <property type="entry name" value="pdxA"/>
    <property type="match status" value="1"/>
</dbReference>
<keyword evidence="5" id="KW-1185">Reference proteome</keyword>
<sequence>MSKPLIAITMGDPAGVGPEICLQLLANETVRSIATPVIFGDARLLSRCARQTGLPAPRRIVSEIEWAEKCQTLDEPAVLDLFGFDAEGFTPGTVSASTGSAAYRYIEKSIAAALAGQVAAVATAPINKEALRAAGILYPGHTEMFAEKMQAPRSCMAFFSEVMICSLVTVHIGYQDVVPALSTPRILEVIELTADAVQRHLGRKPRLAVCGLNPHAGEHGLFGQREEETLILPAIEAARAKGMTIEGPLPPDTAFIPAKRKTVDAYICMYHDQALIPLKALAFDSAVNTTLGLSVPRTSVDHGTACDIAWQGKANGNSLVEAVLLAAKLAR</sequence>
<organism evidence="4 5">
    <name type="scientific">Prosthecobacter fusiformis</name>
    <dbReference type="NCBI Taxonomy" id="48464"/>
    <lineage>
        <taxon>Bacteria</taxon>
        <taxon>Pseudomonadati</taxon>
        <taxon>Verrucomicrobiota</taxon>
        <taxon>Verrucomicrobiia</taxon>
        <taxon>Verrucomicrobiales</taxon>
        <taxon>Verrucomicrobiaceae</taxon>
        <taxon>Prosthecobacter</taxon>
    </lineage>
</organism>
<evidence type="ECO:0000256" key="1">
    <source>
        <dbReference type="ARBA" id="ARBA00022723"/>
    </source>
</evidence>
<dbReference type="GO" id="GO:0051287">
    <property type="term" value="F:NAD binding"/>
    <property type="evidence" value="ECO:0007669"/>
    <property type="project" value="InterPro"/>
</dbReference>
<gene>
    <name evidence="4" type="ORF">EI77_02072</name>
</gene>
<dbReference type="InterPro" id="IPR005255">
    <property type="entry name" value="PdxA_fam"/>
</dbReference>
<dbReference type="Proteomes" id="UP000295662">
    <property type="component" value="Unassembled WGS sequence"/>
</dbReference>
<evidence type="ECO:0000256" key="3">
    <source>
        <dbReference type="ARBA" id="ARBA00023027"/>
    </source>
</evidence>
<keyword evidence="3" id="KW-0520">NAD</keyword>
<keyword evidence="2" id="KW-0560">Oxidoreductase</keyword>
<dbReference type="RefSeq" id="WP_208300328.1">
    <property type="nucleotide sequence ID" value="NZ_SOCA01000003.1"/>
</dbReference>
<proteinExistence type="predicted"/>
<dbReference type="GO" id="GO:0046872">
    <property type="term" value="F:metal ion binding"/>
    <property type="evidence" value="ECO:0007669"/>
    <property type="project" value="UniProtKB-KW"/>
</dbReference>
<reference evidence="4 5" key="1">
    <citation type="submission" date="2019-03" db="EMBL/GenBank/DDBJ databases">
        <title>Genomic Encyclopedia of Archaeal and Bacterial Type Strains, Phase II (KMG-II): from individual species to whole genera.</title>
        <authorList>
            <person name="Goeker M."/>
        </authorList>
    </citation>
    <scope>NUCLEOTIDE SEQUENCE [LARGE SCALE GENOMIC DNA]</scope>
    <source>
        <strain evidence="4 5">ATCC 25309</strain>
    </source>
</reference>
<protein>
    <submittedName>
        <fullName evidence="4">4-hydroxythreonine-4-phosphate dehydrogenase</fullName>
    </submittedName>
</protein>
<dbReference type="PANTHER" id="PTHR30004">
    <property type="entry name" value="4-HYDROXYTHREONINE-4-PHOSPHATE DEHYDROGENASE"/>
    <property type="match status" value="1"/>
</dbReference>
<dbReference type="PANTHER" id="PTHR30004:SF6">
    <property type="entry name" value="D-THREONATE 4-PHOSPHATE DEHYDROGENASE"/>
    <property type="match status" value="1"/>
</dbReference>